<reference evidence="2" key="1">
    <citation type="journal article" date="2021" name="Proc. Natl. Acad. Sci. U.S.A.">
        <title>A Catalog of Tens of Thousands of Viruses from Human Metagenomes Reveals Hidden Associations with Chronic Diseases.</title>
        <authorList>
            <person name="Tisza M.J."/>
            <person name="Buck C.B."/>
        </authorList>
    </citation>
    <scope>NUCLEOTIDE SEQUENCE</scope>
    <source>
        <strain evidence="2">Ctqzz19</strain>
    </source>
</reference>
<dbReference type="Pfam" id="PF04233">
    <property type="entry name" value="Phage_Mu_F"/>
    <property type="match status" value="1"/>
</dbReference>
<sequence>MLESKIYTTYKQAEKEVQDKWKAYLDSVDEDAKEIKKKLVEVTKKGNPADIVKYRSKLASLYKSRTFQNQQFHNLLQEIALQYQHSAETATAIINGKLPKVYSVNYNYMGQQIIPQIKSLTDIDIIFNLVDTQTIRNLLLDDSTLLPLLEINGKKYRRWVTSKINSEVLNGIVQGESMDKIANRLQSVTAMTAKAAIRNARTAVTSAENKGRLDSMAELEKHGAILEKQWLATSDSRTRDWHRELNGKTAEINEAFENAMGEIRYPGDPQARPSNVYNCRCTLLTNVKGFRQVEK</sequence>
<dbReference type="InterPro" id="IPR006528">
    <property type="entry name" value="Phage_head_morphogenesis_dom"/>
</dbReference>
<protein>
    <submittedName>
        <fullName evidence="2">Minor capsid protein</fullName>
    </submittedName>
</protein>
<feature type="domain" description="Phage head morphogenesis" evidence="1">
    <location>
        <begin position="163"/>
        <end position="283"/>
    </location>
</feature>
<evidence type="ECO:0000259" key="1">
    <source>
        <dbReference type="Pfam" id="PF04233"/>
    </source>
</evidence>
<organism evidence="2">
    <name type="scientific">Siphoviridae sp. ctqzz19</name>
    <dbReference type="NCBI Taxonomy" id="2825682"/>
    <lineage>
        <taxon>Viruses</taxon>
        <taxon>Duplodnaviria</taxon>
        <taxon>Heunggongvirae</taxon>
        <taxon>Uroviricota</taxon>
        <taxon>Caudoviricetes</taxon>
    </lineage>
</organism>
<dbReference type="EMBL" id="BK015988">
    <property type="protein sequence ID" value="DAF88563.1"/>
    <property type="molecule type" value="Genomic_DNA"/>
</dbReference>
<evidence type="ECO:0000313" key="2">
    <source>
        <dbReference type="EMBL" id="DAF88563.1"/>
    </source>
</evidence>
<accession>A0A8S5U276</accession>
<name>A0A8S5U276_9CAUD</name>
<proteinExistence type="predicted"/>
<dbReference type="NCBIfam" id="TIGR01641">
    <property type="entry name" value="phageSPP1_gp7"/>
    <property type="match status" value="1"/>
</dbReference>